<keyword evidence="14" id="KW-1185">Reference proteome</keyword>
<evidence type="ECO:0000313" key="14">
    <source>
        <dbReference type="Proteomes" id="UP000035548"/>
    </source>
</evidence>
<feature type="transmembrane region" description="Helical" evidence="10">
    <location>
        <begin position="698"/>
        <end position="716"/>
    </location>
</feature>
<dbReference type="InterPro" id="IPR003439">
    <property type="entry name" value="ABC_transporter-like_ATP-bd"/>
</dbReference>
<keyword evidence="8 10" id="KW-0472">Membrane</keyword>
<protein>
    <submittedName>
        <fullName evidence="13">ABC-type multidrug transport system, ATPase and permease component</fullName>
    </submittedName>
</protein>
<feature type="transmembrane region" description="Helical" evidence="10">
    <location>
        <begin position="880"/>
        <end position="905"/>
    </location>
</feature>
<keyword evidence="6" id="KW-0067">ATP-binding</keyword>
<keyword evidence="2" id="KW-0813">Transport</keyword>
<evidence type="ECO:0000256" key="10">
    <source>
        <dbReference type="SAM" id="Phobius"/>
    </source>
</evidence>
<dbReference type="InterPro" id="IPR039421">
    <property type="entry name" value="Type_1_exporter"/>
</dbReference>
<proteinExistence type="inferred from homology"/>
<comment type="similarity">
    <text evidence="9">Belongs to the ABC transporter superfamily. Lipid exporter (TC 3.A.1.106) family.</text>
</comment>
<dbReference type="RefSeq" id="WP_047259344.1">
    <property type="nucleotide sequence ID" value="NZ_CP011546.1"/>
</dbReference>
<keyword evidence="7 10" id="KW-1133">Transmembrane helix</keyword>
<dbReference type="FunFam" id="3.40.50.300:FF:000299">
    <property type="entry name" value="ABC transporter ATP-binding protein/permease"/>
    <property type="match status" value="1"/>
</dbReference>
<dbReference type="GO" id="GO:0005524">
    <property type="term" value="F:ATP binding"/>
    <property type="evidence" value="ECO:0007669"/>
    <property type="project" value="UniProtKB-KW"/>
</dbReference>
<feature type="transmembrane region" description="Helical" evidence="10">
    <location>
        <begin position="799"/>
        <end position="819"/>
    </location>
</feature>
<dbReference type="Pfam" id="PF00664">
    <property type="entry name" value="ABC_membrane"/>
    <property type="match status" value="2"/>
</dbReference>
<evidence type="ECO:0000256" key="9">
    <source>
        <dbReference type="ARBA" id="ARBA00061644"/>
    </source>
</evidence>
<evidence type="ECO:0000256" key="1">
    <source>
        <dbReference type="ARBA" id="ARBA00004651"/>
    </source>
</evidence>
<dbReference type="PROSITE" id="PS50893">
    <property type="entry name" value="ABC_TRANSPORTER_2"/>
    <property type="match status" value="2"/>
</dbReference>
<reference evidence="14" key="2">
    <citation type="submission" date="2015-05" db="EMBL/GenBank/DDBJ databases">
        <title>Complete genome sequence of Corynebacterium uterequi DSM 45634, isolated from the uterus of a maiden mare.</title>
        <authorList>
            <person name="Ruckert C."/>
            <person name="Albersmeier A."/>
            <person name="Winkler A."/>
            <person name="Tauch A."/>
        </authorList>
    </citation>
    <scope>NUCLEOTIDE SEQUENCE [LARGE SCALE GENOMIC DNA]</scope>
    <source>
        <strain evidence="14">DSM 45634</strain>
    </source>
</reference>
<dbReference type="PANTHER" id="PTHR43394">
    <property type="entry name" value="ATP-DEPENDENT PERMEASE MDL1, MITOCHONDRIAL"/>
    <property type="match status" value="1"/>
</dbReference>
<dbReference type="KEGG" id="cut:CUTER_04190"/>
<evidence type="ECO:0000256" key="7">
    <source>
        <dbReference type="ARBA" id="ARBA00022989"/>
    </source>
</evidence>
<evidence type="ECO:0000256" key="5">
    <source>
        <dbReference type="ARBA" id="ARBA00022741"/>
    </source>
</evidence>
<dbReference type="CDD" id="cd18546">
    <property type="entry name" value="ABC_6TM_Rv0194_D2_like"/>
    <property type="match status" value="1"/>
</dbReference>
<accession>A0A0G3HC18</accession>
<dbReference type="CDD" id="cd18543">
    <property type="entry name" value="ABC_6TM_Rv0194_D1_like"/>
    <property type="match status" value="1"/>
</dbReference>
<dbReference type="PROSITE" id="PS50929">
    <property type="entry name" value="ABC_TM1F"/>
    <property type="match status" value="2"/>
</dbReference>
<feature type="domain" description="ABC transmembrane type-1" evidence="12">
    <location>
        <begin position="20"/>
        <end position="300"/>
    </location>
</feature>
<feature type="transmembrane region" description="Helical" evidence="10">
    <location>
        <begin position="248"/>
        <end position="268"/>
    </location>
</feature>
<feature type="domain" description="ABC transmembrane type-1" evidence="12">
    <location>
        <begin position="662"/>
        <end position="944"/>
    </location>
</feature>
<dbReference type="InterPro" id="IPR011527">
    <property type="entry name" value="ABC1_TM_dom"/>
</dbReference>
<evidence type="ECO:0000256" key="2">
    <source>
        <dbReference type="ARBA" id="ARBA00022448"/>
    </source>
</evidence>
<dbReference type="InterPro" id="IPR027417">
    <property type="entry name" value="P-loop_NTPase"/>
</dbReference>
<name>A0A0G3HC18_9CORY</name>
<evidence type="ECO:0000313" key="13">
    <source>
        <dbReference type="EMBL" id="AKK10844.1"/>
    </source>
</evidence>
<dbReference type="InterPro" id="IPR036640">
    <property type="entry name" value="ABC1_TM_sf"/>
</dbReference>
<dbReference type="SUPFAM" id="SSF52540">
    <property type="entry name" value="P-loop containing nucleoside triphosphate hydrolases"/>
    <property type="match status" value="2"/>
</dbReference>
<evidence type="ECO:0000256" key="3">
    <source>
        <dbReference type="ARBA" id="ARBA00022475"/>
    </source>
</evidence>
<dbReference type="Pfam" id="PF00005">
    <property type="entry name" value="ABC_tran"/>
    <property type="match status" value="2"/>
</dbReference>
<dbReference type="GO" id="GO:0015421">
    <property type="term" value="F:ABC-type oligopeptide transporter activity"/>
    <property type="evidence" value="ECO:0007669"/>
    <property type="project" value="TreeGrafter"/>
</dbReference>
<feature type="domain" description="ABC transporter" evidence="11">
    <location>
        <begin position="978"/>
        <end position="1221"/>
    </location>
</feature>
<feature type="transmembrane region" description="Helical" evidence="10">
    <location>
        <begin position="917"/>
        <end position="939"/>
    </location>
</feature>
<dbReference type="Gene3D" id="1.20.1560.10">
    <property type="entry name" value="ABC transporter type 1, transmembrane domain"/>
    <property type="match status" value="2"/>
</dbReference>
<dbReference type="STRING" id="1072256.CUTER_04190"/>
<dbReference type="Gene3D" id="3.40.50.300">
    <property type="entry name" value="P-loop containing nucleotide triphosphate hydrolases"/>
    <property type="match status" value="2"/>
</dbReference>
<dbReference type="EMBL" id="CP011546">
    <property type="protein sequence ID" value="AKK10844.1"/>
    <property type="molecule type" value="Genomic_DNA"/>
</dbReference>
<keyword evidence="4 10" id="KW-0812">Transmembrane</keyword>
<keyword evidence="3" id="KW-1003">Cell membrane</keyword>
<feature type="transmembrane region" description="Helical" evidence="10">
    <location>
        <begin position="54"/>
        <end position="75"/>
    </location>
</feature>
<feature type="domain" description="ABC transporter" evidence="11">
    <location>
        <begin position="334"/>
        <end position="568"/>
    </location>
</feature>
<evidence type="ECO:0000259" key="12">
    <source>
        <dbReference type="PROSITE" id="PS50929"/>
    </source>
</evidence>
<dbReference type="FunFam" id="3.40.50.300:FF:000604">
    <property type="entry name" value="ABC transporter B family member 28"/>
    <property type="match status" value="1"/>
</dbReference>
<dbReference type="SUPFAM" id="SSF90123">
    <property type="entry name" value="ABC transporter transmembrane region"/>
    <property type="match status" value="2"/>
</dbReference>
<dbReference type="GO" id="GO:0016887">
    <property type="term" value="F:ATP hydrolysis activity"/>
    <property type="evidence" value="ECO:0007669"/>
    <property type="project" value="InterPro"/>
</dbReference>
<evidence type="ECO:0000256" key="6">
    <source>
        <dbReference type="ARBA" id="ARBA00022840"/>
    </source>
</evidence>
<dbReference type="InterPro" id="IPR017871">
    <property type="entry name" value="ABC_transporter-like_CS"/>
</dbReference>
<dbReference type="PATRIC" id="fig|1072256.5.peg.831"/>
<gene>
    <name evidence="13" type="ORF">CUTER_04190</name>
</gene>
<feature type="transmembrane region" description="Helical" evidence="10">
    <location>
        <begin position="769"/>
        <end position="793"/>
    </location>
</feature>
<dbReference type="GO" id="GO:0005737">
    <property type="term" value="C:cytoplasm"/>
    <property type="evidence" value="ECO:0007669"/>
    <property type="project" value="UniProtKB-ARBA"/>
</dbReference>
<sequence>MGRGTRLLYRSLAAHKALTALCVVSAVITVVASTTIPALTGKAIDTATAHTPEALRHTIATIVIAAVVSFAFQALRKVSSGALALSVQHTLRVDLLANLQRLDGPGQDRLVTGQVVSRAISDLGGVHTVLIKSPIGLSRLLQIILVTGFLLGTSPLLTAISLAIIPILVLLARRSGRTLFAATWTAQQASAEVATHVEQNVTGVRIVKAFAQEDREVARLDALSRALYAVKLRSAKLTARYQPALTELPRLALVITIVVGAVLAQRGFISIGDYFASAAYLTTLAQSVSALTLIAVNVQLGMSSVVRIDEVLDLRPEQEEPEHPAVVPTGPLGLEIRDVYYGSTLAGASLTLKPGEVTALIGPPGSGKTLLTELVGGFYAPTSGSIALTGAGEEIPYPQLRKRDLRSAVCCVFDDAFLLNASIRDNIRLGAPDTVSEEEIITAATLAQAHDFITAFPSGYDSVVGEQGLTLSGGQRQRIALARALLRRPRVLIVDDATSALDARTEHLLIDSLREDLGTMAVLVIAHRRSTLALADRVAIIDRGRIELTGTYSEIAETEEFQAIMRPKPSDLTLDEHHAEPSRELLWPAVDTTKTEHFNASTPSYGRGGPMRDIASTPELLERVSQLPPADEEPGISPASVVVEGSRFRITHLLAPVSRLIAAAAALMVVGVVAGLVFPRLMSAAIDRGVVAQDNATLVAVAGIGLLVVAVAWGSLRAQTVITARCGERLLYALRVRSFQHLNSLSMSYFEARRGGAIMTRMTTDIDQLSVFLQTGLAQMVVALGTLVGVLGMLVYTDVALAALAGIAIPVIGVITVVFRSVSRRLYRAAREEISHVNATFQEAISALRVTQMHDATSTMLEDLKGSSLRYRRLRLRAQVAAALYFPGIQAISQLTSALIVGFGAARVAEGALSPGVLVAFLMYLTQMFGPLQTLGMVFDSWQRARVSFDRITDLLSQESDVRDEGDRVDAHAASHSLALEEVTFAYPETDHPVAQGLSVALPPHSTTVIVGPTGAGKSTIIKLLARFYDPNEGRVTASGVDVRDFRLPVWRRAMVQVPQDAHLFIGSVADNIRYGTPGATDGEVEDAVRRIGALSIIAGIAGGFNAHIGERGRGLSSGQRQIVALARAELSRPLVLLLDEATASLDPTTEATFLDAADRAAQHDRLCGNKSRTTVIVAHRLAVAPRADHIVVLDRGRVVEQGDHDTLLNRGGLYAEMWELNTEAP</sequence>
<dbReference type="PROSITE" id="PS00211">
    <property type="entry name" value="ABC_TRANSPORTER_1"/>
    <property type="match status" value="1"/>
</dbReference>
<dbReference type="PANTHER" id="PTHR43394:SF1">
    <property type="entry name" value="ATP-BINDING CASSETTE SUB-FAMILY B MEMBER 10, MITOCHONDRIAL"/>
    <property type="match status" value="1"/>
</dbReference>
<dbReference type="AlphaFoldDB" id="A0A0G3HC18"/>
<dbReference type="SMART" id="SM00382">
    <property type="entry name" value="AAA"/>
    <property type="match status" value="2"/>
</dbReference>
<dbReference type="GO" id="GO:0005886">
    <property type="term" value="C:plasma membrane"/>
    <property type="evidence" value="ECO:0007669"/>
    <property type="project" value="UniProtKB-SubCell"/>
</dbReference>
<feature type="transmembrane region" description="Helical" evidence="10">
    <location>
        <begin position="657"/>
        <end position="678"/>
    </location>
</feature>
<keyword evidence="5" id="KW-0547">Nucleotide-binding</keyword>
<organism evidence="13 14">
    <name type="scientific">Corynebacterium uterequi</name>
    <dbReference type="NCBI Taxonomy" id="1072256"/>
    <lineage>
        <taxon>Bacteria</taxon>
        <taxon>Bacillati</taxon>
        <taxon>Actinomycetota</taxon>
        <taxon>Actinomycetes</taxon>
        <taxon>Mycobacteriales</taxon>
        <taxon>Corynebacteriaceae</taxon>
        <taxon>Corynebacterium</taxon>
    </lineage>
</organism>
<comment type="subcellular location">
    <subcellularLocation>
        <location evidence="1">Cell membrane</location>
        <topology evidence="1">Multi-pass membrane protein</topology>
    </subcellularLocation>
</comment>
<dbReference type="InterPro" id="IPR003593">
    <property type="entry name" value="AAA+_ATPase"/>
</dbReference>
<feature type="transmembrane region" description="Helical" evidence="10">
    <location>
        <begin position="12"/>
        <end position="33"/>
    </location>
</feature>
<evidence type="ECO:0000256" key="8">
    <source>
        <dbReference type="ARBA" id="ARBA00023136"/>
    </source>
</evidence>
<evidence type="ECO:0000259" key="11">
    <source>
        <dbReference type="PROSITE" id="PS50893"/>
    </source>
</evidence>
<dbReference type="Proteomes" id="UP000035548">
    <property type="component" value="Chromosome"/>
</dbReference>
<reference evidence="13 14" key="1">
    <citation type="journal article" date="2015" name="Genome Announc.">
        <title>Virulence Factor Genes Detected in the Complete Genome Sequence of Corynebacterium uterequi DSM 45634, Isolated from the Uterus of a Maiden Mare.</title>
        <authorList>
            <person name="Ruckert C."/>
            <person name="Kriete M."/>
            <person name="Jaenicke S."/>
            <person name="Winkler A."/>
            <person name="Tauch A."/>
        </authorList>
    </citation>
    <scope>NUCLEOTIDE SEQUENCE [LARGE SCALE GENOMIC DNA]</scope>
    <source>
        <strain evidence="13 14">DSM 45634</strain>
    </source>
</reference>
<feature type="transmembrane region" description="Helical" evidence="10">
    <location>
        <begin position="274"/>
        <end position="298"/>
    </location>
</feature>
<dbReference type="OrthoDB" id="9806127at2"/>
<feature type="transmembrane region" description="Helical" evidence="10">
    <location>
        <begin position="143"/>
        <end position="171"/>
    </location>
</feature>
<evidence type="ECO:0000256" key="4">
    <source>
        <dbReference type="ARBA" id="ARBA00022692"/>
    </source>
</evidence>